<gene>
    <name evidence="4" type="primary">LOC103697567</name>
</gene>
<feature type="domain" description="Nuclease associated modular" evidence="2">
    <location>
        <begin position="166"/>
        <end position="193"/>
    </location>
</feature>
<keyword evidence="3" id="KW-1185">Reference proteome</keyword>
<reference evidence="4" key="1">
    <citation type="submission" date="2025-08" db="UniProtKB">
        <authorList>
            <consortium name="RefSeq"/>
        </authorList>
    </citation>
    <scope>IDENTIFICATION</scope>
    <source>
        <tissue evidence="4">Young leaves</tissue>
    </source>
</reference>
<feature type="region of interest" description="Disordered" evidence="1">
    <location>
        <begin position="342"/>
        <end position="397"/>
    </location>
</feature>
<name>A0A8B8ZKM9_PHODC</name>
<evidence type="ECO:0000256" key="1">
    <source>
        <dbReference type="SAM" id="MobiDB-lite"/>
    </source>
</evidence>
<dbReference type="Proteomes" id="UP000228380">
    <property type="component" value="Unplaced"/>
</dbReference>
<evidence type="ECO:0000313" key="3">
    <source>
        <dbReference type="Proteomes" id="UP000228380"/>
    </source>
</evidence>
<proteinExistence type="predicted"/>
<dbReference type="GeneID" id="103697567"/>
<evidence type="ECO:0000313" key="4">
    <source>
        <dbReference type="RefSeq" id="XP_038974760.1"/>
    </source>
</evidence>
<dbReference type="InterPro" id="IPR003611">
    <property type="entry name" value="NUMOD3"/>
</dbReference>
<dbReference type="KEGG" id="pda:103697567"/>
<dbReference type="PANTHER" id="PTHR34199:SF2">
    <property type="entry name" value="NUMOD3 MOTIF FAMILY PROTEIN, EXPRESSED"/>
    <property type="match status" value="1"/>
</dbReference>
<protein>
    <submittedName>
        <fullName evidence="4">Uncharacterized protein LOC103697567 isoform X1</fullName>
    </submittedName>
</protein>
<sequence length="636" mass="72841">MFCASWASTCLPRRQVFGCFPVLQKEKSHLKLFVGCNVFLDMSATDIFTSHPVFRKHLGALKTQPQCHGKIAHGLSSVKEKRVGSLWKYPIQIARKTNFKGWSLDKKQAPLIKAVATVEPKYLVPTENDNRYDSMLKFCSNSDSQLFQISNDESSEIDDKERLRRMKISKANKGNVPWNKGRKHSAATLQRIRERTRIAMQDPKVKMKLVNLGHRQSEETRIKIGAGVRQGWRRRREKLMLQESCFIEWQNMIAEAARKGYAGEDELQWDSYRILDEQLKQEWLENVEKRKMMPRPKGSKRAPKSLEQRRKISEAIFAKWADPEYRERVCTALAKYHATAIGAERKRRRRPTGKTPLKMDSVEKKLTQSKSIRSEAKSIQKTISKRKRTPTPYKDPMAGSKLEMIKRIRARRVAMETKKRKAVERAKLLIAEAEKAAKALEMAALRSPLAQASLMETRKLIAEATRSMEKIENGQLTLQDVGDDASLSSVGPINHLQINRETQSNDKFLDEQLVNGTHLLASGESNHKDFDFQNFTLQNALNGREPLTAEKCTENSSDATCGYLSSQSRCVRKESETNNLQADQLTVNGSVRYDDPAANREEWRTSELKESESSTKFVTKTKKKWVHGKLLEVEED</sequence>
<dbReference type="Pfam" id="PF07460">
    <property type="entry name" value="NUMOD3"/>
    <property type="match status" value="1"/>
</dbReference>
<organism evidence="3 4">
    <name type="scientific">Phoenix dactylifera</name>
    <name type="common">Date palm</name>
    <dbReference type="NCBI Taxonomy" id="42345"/>
    <lineage>
        <taxon>Eukaryota</taxon>
        <taxon>Viridiplantae</taxon>
        <taxon>Streptophyta</taxon>
        <taxon>Embryophyta</taxon>
        <taxon>Tracheophyta</taxon>
        <taxon>Spermatophyta</taxon>
        <taxon>Magnoliopsida</taxon>
        <taxon>Liliopsida</taxon>
        <taxon>Arecaceae</taxon>
        <taxon>Coryphoideae</taxon>
        <taxon>Phoeniceae</taxon>
        <taxon>Phoenix</taxon>
    </lineage>
</organism>
<dbReference type="PANTHER" id="PTHR34199">
    <property type="entry name" value="NUMOD3 MOTIF FAMILY PROTEIN, EXPRESSED"/>
    <property type="match status" value="1"/>
</dbReference>
<dbReference type="RefSeq" id="XP_038974760.1">
    <property type="nucleotide sequence ID" value="XM_039118832.1"/>
</dbReference>
<accession>A0A8B8ZKM9</accession>
<dbReference type="OrthoDB" id="1935413at2759"/>
<evidence type="ECO:0000259" key="2">
    <source>
        <dbReference type="Pfam" id="PF07460"/>
    </source>
</evidence>
<dbReference type="AlphaFoldDB" id="A0A8B8ZKM9"/>
<dbReference type="GO" id="GO:0003677">
    <property type="term" value="F:DNA binding"/>
    <property type="evidence" value="ECO:0007669"/>
    <property type="project" value="InterPro"/>
</dbReference>
<feature type="compositionally biased region" description="Basic and acidic residues" evidence="1">
    <location>
        <begin position="360"/>
        <end position="378"/>
    </location>
</feature>